<dbReference type="EMBL" id="CYHB01000004">
    <property type="protein sequence ID" value="CUA87079.1"/>
    <property type="molecule type" value="Genomic_DNA"/>
</dbReference>
<dbReference type="Pfam" id="PF13379">
    <property type="entry name" value="NMT1_2"/>
    <property type="match status" value="1"/>
</dbReference>
<dbReference type="OrthoDB" id="5292144at2"/>
<reference evidence="2" key="1">
    <citation type="submission" date="2015-08" db="EMBL/GenBank/DDBJ databases">
        <authorList>
            <person name="Varghese N."/>
        </authorList>
    </citation>
    <scope>NUCLEOTIDE SEQUENCE [LARGE SCALE GENOMIC DNA]</scope>
    <source>
        <strain evidence="2">DSM 27808</strain>
    </source>
</reference>
<dbReference type="Gene3D" id="3.40.190.10">
    <property type="entry name" value="Periplasmic binding protein-like II"/>
    <property type="match status" value="1"/>
</dbReference>
<gene>
    <name evidence="1" type="ORF">Ga0061064_1711</name>
</gene>
<accession>A0A0K6H882</accession>
<dbReference type="PROSITE" id="PS51257">
    <property type="entry name" value="PROKAR_LIPOPROTEIN"/>
    <property type="match status" value="1"/>
</dbReference>
<dbReference type="RefSeq" id="WP_055439361.1">
    <property type="nucleotide sequence ID" value="NZ_CYHB01000004.1"/>
</dbReference>
<sequence>MPIRTTLLTRLRNVGVGLLAAATLFSCEQYQEPINVVGNSWLGYQPFYVQNILHPELTPEQLNVTMLVSDVSVVRMLTNQAASVAFLSLDNALSLNSRTDLNFCIAAVLSSSYGADAVLAHPDVYSKINSDEALVIGMEDSALSRFMLSRWLELHAIDPQRVQRQIVTPAGQLRAFQSKQFDAVIAYAPYTKQLEQAGAVTVFSSREIKDEIIDTVIVRQKVWQPYQHVLKNYVTKNWDQALQAIANNHSEDFNTLAQLAELSKLELTNALADLQLYNSKASREFLATRYAQVSATVASHLVDSGLHTSVKALPVCEGML</sequence>
<name>A0A0K6H882_9GAMM</name>
<evidence type="ECO:0000313" key="2">
    <source>
        <dbReference type="Proteomes" id="UP000182598"/>
    </source>
</evidence>
<evidence type="ECO:0000313" key="1">
    <source>
        <dbReference type="EMBL" id="CUA87079.1"/>
    </source>
</evidence>
<dbReference type="SUPFAM" id="SSF53850">
    <property type="entry name" value="Periplasmic binding protein-like II"/>
    <property type="match status" value="1"/>
</dbReference>
<keyword evidence="2" id="KW-1185">Reference proteome</keyword>
<dbReference type="AlphaFoldDB" id="A0A0K6H882"/>
<proteinExistence type="predicted"/>
<dbReference type="Proteomes" id="UP000182598">
    <property type="component" value="Unassembled WGS sequence"/>
</dbReference>
<organism evidence="1 2">
    <name type="scientific">Pseudidiomarina woesei</name>
    <dbReference type="NCBI Taxonomy" id="1381080"/>
    <lineage>
        <taxon>Bacteria</taxon>
        <taxon>Pseudomonadati</taxon>
        <taxon>Pseudomonadota</taxon>
        <taxon>Gammaproteobacteria</taxon>
        <taxon>Alteromonadales</taxon>
        <taxon>Idiomarinaceae</taxon>
        <taxon>Pseudidiomarina</taxon>
    </lineage>
</organism>
<protein>
    <submittedName>
        <fullName evidence="1">ABC-type nitrate/sulfonate/bicarbonate transport system, periplasmic component</fullName>
    </submittedName>
</protein>